<organism evidence="1 3">
    <name type="scientific">Varibaculum cambriense</name>
    <dbReference type="NCBI Taxonomy" id="184870"/>
    <lineage>
        <taxon>Bacteria</taxon>
        <taxon>Bacillati</taxon>
        <taxon>Actinomycetota</taxon>
        <taxon>Actinomycetes</taxon>
        <taxon>Actinomycetales</taxon>
        <taxon>Actinomycetaceae</taxon>
        <taxon>Varibaculum</taxon>
    </lineage>
</organism>
<evidence type="ECO:0000313" key="1">
    <source>
        <dbReference type="EMBL" id="KXB81055.1"/>
    </source>
</evidence>
<keyword evidence="4" id="KW-1185">Reference proteome</keyword>
<dbReference type="EMBL" id="LSDN01000013">
    <property type="protein sequence ID" value="KXB81055.1"/>
    <property type="molecule type" value="Genomic_DNA"/>
</dbReference>
<dbReference type="EMBL" id="PNGC01000001">
    <property type="protein sequence ID" value="PMB90303.1"/>
    <property type="molecule type" value="Genomic_DNA"/>
</dbReference>
<accession>A0AB34WZX2</accession>
<proteinExistence type="predicted"/>
<dbReference type="Proteomes" id="UP000243201">
    <property type="component" value="Unassembled WGS sequence"/>
</dbReference>
<evidence type="ECO:0000313" key="2">
    <source>
        <dbReference type="EMBL" id="PMB90303.1"/>
    </source>
</evidence>
<reference evidence="1 3" key="1">
    <citation type="submission" date="2016-01" db="EMBL/GenBank/DDBJ databases">
        <authorList>
            <person name="Mitreva M."/>
            <person name="Pepin K.H."/>
            <person name="Mihindukulasuriya K.A."/>
            <person name="Fulton R."/>
            <person name="Fronick C."/>
            <person name="O'Laughlin M."/>
            <person name="Miner T."/>
            <person name="Herter B."/>
            <person name="Rosa B.A."/>
            <person name="Cordes M."/>
            <person name="Tomlinson C."/>
            <person name="Wollam A."/>
            <person name="Palsikar V.B."/>
            <person name="Mardis E.R."/>
            <person name="Wilson R.K."/>
        </authorList>
    </citation>
    <scope>NUCLEOTIDE SEQUENCE [LARGE SCALE GENOMIC DNA]</scope>
    <source>
        <strain evidence="1 3">DNF00696</strain>
    </source>
</reference>
<protein>
    <submittedName>
        <fullName evidence="1">Uncharacterized protein</fullName>
    </submittedName>
</protein>
<name>A0AB34WZX2_9ACTO</name>
<evidence type="ECO:0000313" key="4">
    <source>
        <dbReference type="Proteomes" id="UP000243201"/>
    </source>
</evidence>
<reference evidence="2 4" key="2">
    <citation type="submission" date="2017-09" db="EMBL/GenBank/DDBJ databases">
        <title>Bacterial strain isolated from the female urinary microbiota.</title>
        <authorList>
            <person name="Thomas-White K."/>
            <person name="Kumar N."/>
            <person name="Forster S."/>
            <person name="Putonti C."/>
            <person name="Lawley T."/>
            <person name="Wolfe A.J."/>
        </authorList>
    </citation>
    <scope>NUCLEOTIDE SEQUENCE [LARGE SCALE GENOMIC DNA]</scope>
    <source>
        <strain evidence="2 4">UMB0744</strain>
    </source>
</reference>
<dbReference type="AlphaFoldDB" id="A0AB34WZX2"/>
<evidence type="ECO:0000313" key="3">
    <source>
        <dbReference type="Proteomes" id="UP000070572"/>
    </source>
</evidence>
<gene>
    <name evidence="2" type="ORF">CJ240_00725</name>
    <name evidence="1" type="ORF">HMPREF1862_00778</name>
</gene>
<dbReference type="Proteomes" id="UP000070572">
    <property type="component" value="Unassembled WGS sequence"/>
</dbReference>
<sequence>MEKIHRRDPLFTFCGLAPEMGAGSVKALRGPHDLLRRSSPCRIFYRPRPQVGKSAEVTAIKWAPPGP</sequence>
<comment type="caution">
    <text evidence="1">The sequence shown here is derived from an EMBL/GenBank/DDBJ whole genome shotgun (WGS) entry which is preliminary data.</text>
</comment>